<dbReference type="RefSeq" id="WP_117404842.1">
    <property type="nucleotide sequence ID" value="NZ_QVNQ01000015.1"/>
</dbReference>
<dbReference type="AlphaFoldDB" id="A0A372G761"/>
<protein>
    <submittedName>
        <fullName evidence="1">Uncharacterized protein</fullName>
    </submittedName>
</protein>
<name>A0A372G761_9ACTN</name>
<evidence type="ECO:0000313" key="2">
    <source>
        <dbReference type="Proteomes" id="UP000262882"/>
    </source>
</evidence>
<keyword evidence="2" id="KW-1185">Reference proteome</keyword>
<proteinExistence type="predicted"/>
<evidence type="ECO:0000313" key="1">
    <source>
        <dbReference type="EMBL" id="RFS81234.1"/>
    </source>
</evidence>
<sequence>MASAVDRQVVRTWLHGHTTVSTCAGVPETELDHAMREAFTLITDANPPSRCSVSGLSHRPYPPWSAPIAIAKGRVGLKRQSLVELRLLAAWNAPAGLAGFCFD</sequence>
<dbReference type="EMBL" id="QVNQ01000015">
    <property type="protein sequence ID" value="RFS81234.1"/>
    <property type="molecule type" value="Genomic_DNA"/>
</dbReference>
<gene>
    <name evidence="1" type="ORF">D0T12_33220</name>
</gene>
<accession>A0A372G761</accession>
<reference evidence="1 2" key="1">
    <citation type="submission" date="2018-08" db="EMBL/GenBank/DDBJ databases">
        <title>Actinomadura spongicola sp. nov., isolated from marine sponge Leucetta chagosensis.</title>
        <authorList>
            <person name="Li L."/>
            <person name="Lin H.W."/>
        </authorList>
    </citation>
    <scope>NUCLEOTIDE SEQUENCE [LARGE SCALE GENOMIC DNA]</scope>
    <source>
        <strain evidence="1 2">LHW52907</strain>
    </source>
</reference>
<comment type="caution">
    <text evidence="1">The sequence shown here is derived from an EMBL/GenBank/DDBJ whole genome shotgun (WGS) entry which is preliminary data.</text>
</comment>
<dbReference type="Proteomes" id="UP000262882">
    <property type="component" value="Unassembled WGS sequence"/>
</dbReference>
<organism evidence="1 2">
    <name type="scientific">Actinomadura spongiicola</name>
    <dbReference type="NCBI Taxonomy" id="2303421"/>
    <lineage>
        <taxon>Bacteria</taxon>
        <taxon>Bacillati</taxon>
        <taxon>Actinomycetota</taxon>
        <taxon>Actinomycetes</taxon>
        <taxon>Streptosporangiales</taxon>
        <taxon>Thermomonosporaceae</taxon>
        <taxon>Actinomadura</taxon>
    </lineage>
</organism>